<evidence type="ECO:0000313" key="10">
    <source>
        <dbReference type="EMBL" id="MPM19955.1"/>
    </source>
</evidence>
<accession>A0A644XUW1</accession>
<comment type="similarity">
    <text evidence="2">Belongs to the purine nucleoside phosphorylase YfiH/LACC1 family.</text>
</comment>
<keyword evidence="6" id="KW-0862">Zinc</keyword>
<evidence type="ECO:0000256" key="8">
    <source>
        <dbReference type="ARBA" id="ARBA00048968"/>
    </source>
</evidence>
<dbReference type="Pfam" id="PF02578">
    <property type="entry name" value="Cu-oxidase_4"/>
    <property type="match status" value="1"/>
</dbReference>
<dbReference type="GO" id="GO:0005507">
    <property type="term" value="F:copper ion binding"/>
    <property type="evidence" value="ECO:0007669"/>
    <property type="project" value="TreeGrafter"/>
</dbReference>
<comment type="catalytic activity">
    <reaction evidence="8">
        <text>adenosine + phosphate = alpha-D-ribose 1-phosphate + adenine</text>
        <dbReference type="Rhea" id="RHEA:27642"/>
        <dbReference type="ChEBI" id="CHEBI:16335"/>
        <dbReference type="ChEBI" id="CHEBI:16708"/>
        <dbReference type="ChEBI" id="CHEBI:43474"/>
        <dbReference type="ChEBI" id="CHEBI:57720"/>
        <dbReference type="EC" id="2.4.2.1"/>
    </reaction>
    <physiologicalReaction direction="left-to-right" evidence="8">
        <dbReference type="Rhea" id="RHEA:27643"/>
    </physiologicalReaction>
</comment>
<evidence type="ECO:0000256" key="2">
    <source>
        <dbReference type="ARBA" id="ARBA00007353"/>
    </source>
</evidence>
<comment type="catalytic activity">
    <reaction evidence="9">
        <text>S-methyl-5'-thioadenosine + phosphate = 5-(methylsulfanyl)-alpha-D-ribose 1-phosphate + adenine</text>
        <dbReference type="Rhea" id="RHEA:11852"/>
        <dbReference type="ChEBI" id="CHEBI:16708"/>
        <dbReference type="ChEBI" id="CHEBI:17509"/>
        <dbReference type="ChEBI" id="CHEBI:43474"/>
        <dbReference type="ChEBI" id="CHEBI:58533"/>
        <dbReference type="EC" id="2.4.2.28"/>
    </reaction>
    <physiologicalReaction direction="left-to-right" evidence="9">
        <dbReference type="Rhea" id="RHEA:11853"/>
    </physiologicalReaction>
</comment>
<comment type="caution">
    <text evidence="10">The sequence shown here is derived from an EMBL/GenBank/DDBJ whole genome shotgun (WGS) entry which is preliminary data.</text>
</comment>
<dbReference type="EMBL" id="VSSQ01003280">
    <property type="protein sequence ID" value="MPM19955.1"/>
    <property type="molecule type" value="Genomic_DNA"/>
</dbReference>
<dbReference type="AlphaFoldDB" id="A0A644XUW1"/>
<reference evidence="10" key="1">
    <citation type="submission" date="2019-08" db="EMBL/GenBank/DDBJ databases">
        <authorList>
            <person name="Kucharzyk K."/>
            <person name="Murdoch R.W."/>
            <person name="Higgins S."/>
            <person name="Loffler F."/>
        </authorList>
    </citation>
    <scope>NUCLEOTIDE SEQUENCE</scope>
</reference>
<evidence type="ECO:0000256" key="6">
    <source>
        <dbReference type="ARBA" id="ARBA00022833"/>
    </source>
</evidence>
<sequence>MSFSEYLRGGVVFRAARNMETAGGVVHAFSTRLGGVSEGALAAMNLGTTRGDEPERVRENYRRFCAAAGLRADRLAMSNQVHGNHVRVITVADVKRDIYDPEGYQADGLVTDIPGITLTVFSADCIPVLLYDPVRRVAAAVHAGWMGTAKGVVRQAAEKMIQLYGCKPADILAAIGPGISKCCFETHADVPNAMTEGMGAQALPCIRPLEGGKYMVDLKGLNACWLKGAGISPTNIAIDAECTMCSPDKYWSHRAHGAQRGSQAAMIALAE</sequence>
<dbReference type="GO" id="GO:0017061">
    <property type="term" value="F:S-methyl-5-thioadenosine phosphorylase activity"/>
    <property type="evidence" value="ECO:0007669"/>
    <property type="project" value="UniProtKB-EC"/>
</dbReference>
<name>A0A644XUW1_9ZZZZ</name>
<organism evidence="10">
    <name type="scientific">bioreactor metagenome</name>
    <dbReference type="NCBI Taxonomy" id="1076179"/>
    <lineage>
        <taxon>unclassified sequences</taxon>
        <taxon>metagenomes</taxon>
        <taxon>ecological metagenomes</taxon>
    </lineage>
</organism>
<keyword evidence="10" id="KW-0560">Oxidoreductase</keyword>
<comment type="catalytic activity">
    <reaction evidence="7">
        <text>adenosine + H2O + H(+) = inosine + NH4(+)</text>
        <dbReference type="Rhea" id="RHEA:24408"/>
        <dbReference type="ChEBI" id="CHEBI:15377"/>
        <dbReference type="ChEBI" id="CHEBI:15378"/>
        <dbReference type="ChEBI" id="CHEBI:16335"/>
        <dbReference type="ChEBI" id="CHEBI:17596"/>
        <dbReference type="ChEBI" id="CHEBI:28938"/>
        <dbReference type="EC" id="3.5.4.4"/>
    </reaction>
    <physiologicalReaction direction="left-to-right" evidence="7">
        <dbReference type="Rhea" id="RHEA:24409"/>
    </physiologicalReaction>
</comment>
<protein>
    <submittedName>
        <fullName evidence="10">Polyphenol oxidase</fullName>
        <ecNumber evidence="10">1.10.3.-</ecNumber>
    </submittedName>
</protein>
<dbReference type="NCBIfam" id="TIGR00726">
    <property type="entry name" value="peptidoglycan editing factor PgeF"/>
    <property type="match status" value="1"/>
</dbReference>
<dbReference type="InterPro" id="IPR011324">
    <property type="entry name" value="Cytotoxic_necrot_fac-like_cat"/>
</dbReference>
<dbReference type="GO" id="GO:0004000">
    <property type="term" value="F:adenosine deaminase activity"/>
    <property type="evidence" value="ECO:0007669"/>
    <property type="project" value="RHEA"/>
</dbReference>
<evidence type="ECO:0000256" key="5">
    <source>
        <dbReference type="ARBA" id="ARBA00022801"/>
    </source>
</evidence>
<evidence type="ECO:0000256" key="1">
    <source>
        <dbReference type="ARBA" id="ARBA00000553"/>
    </source>
</evidence>
<dbReference type="PANTHER" id="PTHR30616:SF2">
    <property type="entry name" value="PURINE NUCLEOSIDE PHOSPHORYLASE LACC1"/>
    <property type="match status" value="1"/>
</dbReference>
<gene>
    <name evidence="10" type="ORF">SDC9_66382</name>
</gene>
<dbReference type="EC" id="1.10.3.-" evidence="10"/>
<keyword evidence="4" id="KW-0479">Metal-binding</keyword>
<evidence type="ECO:0000256" key="9">
    <source>
        <dbReference type="ARBA" id="ARBA00049893"/>
    </source>
</evidence>
<dbReference type="SUPFAM" id="SSF64438">
    <property type="entry name" value="CNF1/YfiH-like putative cysteine hydrolases"/>
    <property type="match status" value="1"/>
</dbReference>
<keyword evidence="3" id="KW-0808">Transferase</keyword>
<proteinExistence type="inferred from homology"/>
<keyword evidence="5" id="KW-0378">Hydrolase</keyword>
<dbReference type="CDD" id="cd16833">
    <property type="entry name" value="YfiH"/>
    <property type="match status" value="1"/>
</dbReference>
<dbReference type="InterPro" id="IPR038371">
    <property type="entry name" value="Cu_polyphenol_OxRdtase_sf"/>
</dbReference>
<dbReference type="PANTHER" id="PTHR30616">
    <property type="entry name" value="UNCHARACTERIZED PROTEIN YFIH"/>
    <property type="match status" value="1"/>
</dbReference>
<dbReference type="InterPro" id="IPR003730">
    <property type="entry name" value="Cu_polyphenol_OxRdtase"/>
</dbReference>
<evidence type="ECO:0000256" key="3">
    <source>
        <dbReference type="ARBA" id="ARBA00022679"/>
    </source>
</evidence>
<dbReference type="Gene3D" id="3.60.140.10">
    <property type="entry name" value="CNF1/YfiH-like putative cysteine hydrolases"/>
    <property type="match status" value="1"/>
</dbReference>
<evidence type="ECO:0000256" key="7">
    <source>
        <dbReference type="ARBA" id="ARBA00047989"/>
    </source>
</evidence>
<dbReference type="GO" id="GO:0016491">
    <property type="term" value="F:oxidoreductase activity"/>
    <property type="evidence" value="ECO:0007669"/>
    <property type="project" value="UniProtKB-KW"/>
</dbReference>
<evidence type="ECO:0000256" key="4">
    <source>
        <dbReference type="ARBA" id="ARBA00022723"/>
    </source>
</evidence>
<comment type="catalytic activity">
    <reaction evidence="1">
        <text>inosine + phosphate = alpha-D-ribose 1-phosphate + hypoxanthine</text>
        <dbReference type="Rhea" id="RHEA:27646"/>
        <dbReference type="ChEBI" id="CHEBI:17368"/>
        <dbReference type="ChEBI" id="CHEBI:17596"/>
        <dbReference type="ChEBI" id="CHEBI:43474"/>
        <dbReference type="ChEBI" id="CHEBI:57720"/>
        <dbReference type="EC" id="2.4.2.1"/>
    </reaction>
    <physiologicalReaction direction="left-to-right" evidence="1">
        <dbReference type="Rhea" id="RHEA:27647"/>
    </physiologicalReaction>
</comment>